<dbReference type="HAMAP" id="MF_01430">
    <property type="entry name" value="OM_assembly_BamA"/>
    <property type="match status" value="1"/>
</dbReference>
<dbReference type="PANTHER" id="PTHR12815:SF23">
    <property type="entry name" value="OUTER MEMBRANE PROTEIN ASSEMBLY FACTOR BAMA"/>
    <property type="match status" value="1"/>
</dbReference>
<evidence type="ECO:0000313" key="11">
    <source>
        <dbReference type="EMBL" id="MEH2557208.1"/>
    </source>
</evidence>
<evidence type="ECO:0000256" key="9">
    <source>
        <dbReference type="NCBIfam" id="TIGR03303"/>
    </source>
</evidence>
<dbReference type="PROSITE" id="PS51779">
    <property type="entry name" value="POTRA"/>
    <property type="match status" value="2"/>
</dbReference>
<evidence type="ECO:0000259" key="10">
    <source>
        <dbReference type="PROSITE" id="PS51779"/>
    </source>
</evidence>
<name>A0ABU8BF95_9BRAD</name>
<dbReference type="Gene3D" id="3.10.20.310">
    <property type="entry name" value="membrane protein fhac"/>
    <property type="match status" value="5"/>
</dbReference>
<dbReference type="InterPro" id="IPR010827">
    <property type="entry name" value="BamA/TamA_POTRA"/>
</dbReference>
<dbReference type="Gene3D" id="2.40.160.50">
    <property type="entry name" value="membrane protein fhac: a member of the omp85/tpsb transporter family"/>
    <property type="match status" value="1"/>
</dbReference>
<evidence type="ECO:0000256" key="4">
    <source>
        <dbReference type="ARBA" id="ARBA00022729"/>
    </source>
</evidence>
<keyword evidence="2 8" id="KW-1134">Transmembrane beta strand</keyword>
<dbReference type="InterPro" id="IPR000184">
    <property type="entry name" value="Bac_surfAg_D15"/>
</dbReference>
<comment type="similarity">
    <text evidence="8">Belongs to the BamA family.</text>
</comment>
<keyword evidence="3 8" id="KW-0812">Transmembrane</keyword>
<feature type="chain" id="PRO_5044929709" description="Outer membrane protein assembly factor BamA" evidence="8">
    <location>
        <begin position="34"/>
        <end position="778"/>
    </location>
</feature>
<dbReference type="EMBL" id="JAZHRV010000001">
    <property type="protein sequence ID" value="MEH2557208.1"/>
    <property type="molecule type" value="Genomic_DNA"/>
</dbReference>
<keyword evidence="6 8" id="KW-0472">Membrane</keyword>
<reference evidence="11 12" key="1">
    <citation type="submission" date="2024-02" db="EMBL/GenBank/DDBJ databases">
        <title>Adaptive strategies in a cosmopolitan and abundant soil bacterium.</title>
        <authorList>
            <person name="Carini P."/>
        </authorList>
    </citation>
    <scope>NUCLEOTIDE SEQUENCE [LARGE SCALE GENOMIC DNA]</scope>
    <source>
        <strain evidence="11 12">AZCC 1608</strain>
    </source>
</reference>
<organism evidence="11 12">
    <name type="scientific">Bradyrhizobium algeriense</name>
    <dbReference type="NCBI Taxonomy" id="634784"/>
    <lineage>
        <taxon>Bacteria</taxon>
        <taxon>Pseudomonadati</taxon>
        <taxon>Pseudomonadota</taxon>
        <taxon>Alphaproteobacteria</taxon>
        <taxon>Hyphomicrobiales</taxon>
        <taxon>Nitrobacteraceae</taxon>
        <taxon>Bradyrhizobium</taxon>
    </lineage>
</organism>
<dbReference type="InterPro" id="IPR023707">
    <property type="entry name" value="OM_assembly_BamA"/>
</dbReference>
<comment type="caution">
    <text evidence="11">The sequence shown here is derived from an EMBL/GenBank/DDBJ whole genome shotgun (WGS) entry which is preliminary data.</text>
</comment>
<dbReference type="Pfam" id="PF07244">
    <property type="entry name" value="POTRA"/>
    <property type="match status" value="3"/>
</dbReference>
<dbReference type="Pfam" id="PF01103">
    <property type="entry name" value="Omp85"/>
    <property type="match status" value="1"/>
</dbReference>
<comment type="subunit">
    <text evidence="8">Part of the Bam complex.</text>
</comment>
<protein>
    <recommendedName>
        <fullName evidence="8 9">Outer membrane protein assembly factor BamA</fullName>
    </recommendedName>
</protein>
<accession>A0ABU8BF95</accession>
<evidence type="ECO:0000313" key="12">
    <source>
        <dbReference type="Proteomes" id="UP001364224"/>
    </source>
</evidence>
<comment type="subcellular location">
    <subcellularLocation>
        <location evidence="8">Cell outer membrane</location>
    </subcellularLocation>
    <subcellularLocation>
        <location evidence="1">Membrane</location>
    </subcellularLocation>
</comment>
<dbReference type="Proteomes" id="UP001364224">
    <property type="component" value="Unassembled WGS sequence"/>
</dbReference>
<keyword evidence="5 8" id="KW-0677">Repeat</keyword>
<evidence type="ECO:0000256" key="6">
    <source>
        <dbReference type="ARBA" id="ARBA00023136"/>
    </source>
</evidence>
<evidence type="ECO:0000256" key="1">
    <source>
        <dbReference type="ARBA" id="ARBA00004370"/>
    </source>
</evidence>
<evidence type="ECO:0000256" key="5">
    <source>
        <dbReference type="ARBA" id="ARBA00022737"/>
    </source>
</evidence>
<keyword evidence="4 8" id="KW-0732">Signal</keyword>
<feature type="domain" description="POTRA" evidence="10">
    <location>
        <begin position="359"/>
        <end position="430"/>
    </location>
</feature>
<dbReference type="RefSeq" id="WP_334483097.1">
    <property type="nucleotide sequence ID" value="NZ_JAZHRV010000001.1"/>
</dbReference>
<dbReference type="PIRSF" id="PIRSF006076">
    <property type="entry name" value="OM_assembly_OMP85"/>
    <property type="match status" value="1"/>
</dbReference>
<evidence type="ECO:0000256" key="2">
    <source>
        <dbReference type="ARBA" id="ARBA00022452"/>
    </source>
</evidence>
<comment type="function">
    <text evidence="8">Part of the outer membrane protein assembly complex, which is involved in assembly and insertion of beta-barrel proteins into the outer membrane.</text>
</comment>
<evidence type="ECO:0000256" key="8">
    <source>
        <dbReference type="HAMAP-Rule" id="MF_01430"/>
    </source>
</evidence>
<dbReference type="PANTHER" id="PTHR12815">
    <property type="entry name" value="SORTING AND ASSEMBLY MACHINERY SAMM50 PROTEIN FAMILY MEMBER"/>
    <property type="match status" value="1"/>
</dbReference>
<evidence type="ECO:0000256" key="7">
    <source>
        <dbReference type="ARBA" id="ARBA00023237"/>
    </source>
</evidence>
<gene>
    <name evidence="8" type="primary">bamA</name>
    <name evidence="11" type="ORF">V1286_004737</name>
</gene>
<keyword evidence="12" id="KW-1185">Reference proteome</keyword>
<feature type="signal peptide" evidence="8">
    <location>
        <begin position="1"/>
        <end position="33"/>
    </location>
</feature>
<feature type="domain" description="POTRA" evidence="10">
    <location>
        <begin position="106"/>
        <end position="183"/>
    </location>
</feature>
<sequence precursor="true">MGITEIRRITQRSRTAFRLAGALGLIFATPVVAETASPSQASVIVEGNRRVDAETVRSHFRAGPDGHFDEAARDAALKALIATGLFDKISIERAGERLVVHVSEAPVLDRVAFEGNKKVKDTDLAVAVEAKPRGSLQRATVQADVGRIIEAYRRAGRSEVRVDPQIIDRGNGRVDLIYAITEGAKTPVRQIDFTGNKAFGKRQLNAVIKTSATHMLSFLTGGDVYDPDRIAQDQEQLRLYYRSKGYADVSVSPAKAEYDPATKGFTLSFAIDEGPLYRFREVSVACNVPGMDCDKLRALPTAHPGAVFDGNALDRTTELLAIEMAKLGYPFAQATPHLTRDADAQRIDVAFVIEQGPRTYVERIEIHGNTRTRDYVIRREFDIAEGDAYNKTLIDRAERRLKNLNYFKTVKISNRPGSAPDHVILDVEAVDQATGDFNVAGGYSTTDGALVEVKVGDRNFYGTGKNVQAAFTYGQYARGVNLAASEPYFLGTKVAAGIELFGRQSDATSYQSYGTTTYGARLQLGTPINEQLGVQWRYSIYNQNITLSPNSSGLTPSLAVQQAAAAGPTWVSAPGSTTTYSTLDNTKSPTSGIRSQLSQDLAGLGGDVKFLKTTEDVRYYKSINSDLVGMVRAQGGYVTGWGGQQVPLMNNFFGGPTMVRGFSPNGFGPRDLTAGTTMDNVGGSAYWATTAELQSAIPGVPNEYGLRATAFVDAGSVFRYSGSTAGLQVANKNVVRSSVGAGLTWASPFGALTVDYAIPLSKAAYDVVQPLRFSAGGF</sequence>
<dbReference type="InterPro" id="IPR034746">
    <property type="entry name" value="POTRA"/>
</dbReference>
<dbReference type="InterPro" id="IPR039910">
    <property type="entry name" value="D15-like"/>
</dbReference>
<dbReference type="NCBIfam" id="TIGR03303">
    <property type="entry name" value="OM_YaeT"/>
    <property type="match status" value="1"/>
</dbReference>
<keyword evidence="7 8" id="KW-0998">Cell outer membrane</keyword>
<evidence type="ECO:0000256" key="3">
    <source>
        <dbReference type="ARBA" id="ARBA00022692"/>
    </source>
</evidence>
<proteinExistence type="inferred from homology"/>